<dbReference type="EMBL" id="OR769223">
    <property type="protein sequence ID" value="WQJ53527.1"/>
    <property type="molecule type" value="Genomic_DNA"/>
</dbReference>
<accession>A0ABZ0Z2V1</accession>
<evidence type="ECO:0000313" key="1">
    <source>
        <dbReference type="EMBL" id="WQJ53527.1"/>
    </source>
</evidence>
<organism evidence="1 2">
    <name type="scientific">phage Lak_Megaphage_Sonny</name>
    <dbReference type="NCBI Taxonomy" id="3109229"/>
    <lineage>
        <taxon>Viruses</taxon>
        <taxon>Duplodnaviria</taxon>
        <taxon>Heunggongvirae</taxon>
        <taxon>Uroviricota</taxon>
        <taxon>Caudoviricetes</taxon>
        <taxon>Caudoviricetes code 15 clade</taxon>
    </lineage>
</organism>
<proteinExistence type="predicted"/>
<keyword evidence="2" id="KW-1185">Reference proteome</keyword>
<name>A0ABZ0Z2V1_9CAUD</name>
<protein>
    <submittedName>
        <fullName evidence="1">Uncharacterized protein</fullName>
    </submittedName>
</protein>
<sequence length="98" mass="11883">MHTYEEQIQKATEILDQVNIKGIYYTFKSIDSDENGMTFDMLMYRVNLYCNAHFSEVLMYDFFKYDIFNQMSPDDFKQYLINRYGKKVMLADITYINF</sequence>
<reference evidence="1 2" key="1">
    <citation type="submission" date="2023-11" db="EMBL/GenBank/DDBJ databases">
        <authorList>
            <person name="Cook R."/>
            <person name="Crisci M."/>
            <person name="Pye H."/>
            <person name="Adriaenssens E."/>
            <person name="Santini J."/>
        </authorList>
    </citation>
    <scope>NUCLEOTIDE SEQUENCE [LARGE SCALE GENOMIC DNA]</scope>
    <source>
        <strain evidence="1">Lak_Megaphage_Sonny</strain>
    </source>
</reference>
<evidence type="ECO:0000313" key="2">
    <source>
        <dbReference type="Proteomes" id="UP001358193"/>
    </source>
</evidence>
<dbReference type="Proteomes" id="UP001358193">
    <property type="component" value="Segment"/>
</dbReference>